<evidence type="ECO:0000259" key="2">
    <source>
        <dbReference type="PROSITE" id="PS50249"/>
    </source>
</evidence>
<proteinExistence type="inferred from homology"/>
<dbReference type="GO" id="GO:0072546">
    <property type="term" value="C:EMC complex"/>
    <property type="evidence" value="ECO:0007669"/>
    <property type="project" value="InterPro"/>
</dbReference>
<feature type="domain" description="MPN" evidence="2">
    <location>
        <begin position="4"/>
        <end position="94"/>
    </location>
</feature>
<comment type="similarity">
    <text evidence="1">Belongs to the EMC8/EMC9 family.</text>
</comment>
<dbReference type="InterPro" id="IPR037518">
    <property type="entry name" value="MPN"/>
</dbReference>
<dbReference type="WBParaSite" id="PSAMB.scaffold6323size9731.g28327.t1">
    <property type="protein sequence ID" value="PSAMB.scaffold6323size9731.g28327.t1"/>
    <property type="gene ID" value="PSAMB.scaffold6323size9731.g28327"/>
</dbReference>
<dbReference type="PROSITE" id="PS50249">
    <property type="entry name" value="MPN"/>
    <property type="match status" value="1"/>
</dbReference>
<name>A0A914X3H5_9BILA</name>
<reference evidence="4" key="1">
    <citation type="submission" date="2022-11" db="UniProtKB">
        <authorList>
            <consortium name="WormBaseParasite"/>
        </authorList>
    </citation>
    <scope>IDENTIFICATION</scope>
</reference>
<dbReference type="Proteomes" id="UP000887566">
    <property type="component" value="Unplaced"/>
</dbReference>
<keyword evidence="3" id="KW-1185">Reference proteome</keyword>
<evidence type="ECO:0000313" key="3">
    <source>
        <dbReference type="Proteomes" id="UP000887566"/>
    </source>
</evidence>
<sequence length="94" mass="10269">MAEVRTSTNAYCKMVLHAFKYPHAAITGLLIAEKKREGGVLHIVDVVPLAHQCTSLSVAVEAALCQVDAHCHSKPPQRLIVGVYFANESLKDTR</sequence>
<dbReference type="InterPro" id="IPR005366">
    <property type="entry name" value="EMC8/9"/>
</dbReference>
<evidence type="ECO:0000256" key="1">
    <source>
        <dbReference type="ARBA" id="ARBA00007461"/>
    </source>
</evidence>
<protein>
    <submittedName>
        <fullName evidence="4">MPN domain-containing protein</fullName>
    </submittedName>
</protein>
<dbReference type="Gene3D" id="3.40.140.10">
    <property type="entry name" value="Cytidine Deaminase, domain 2"/>
    <property type="match status" value="1"/>
</dbReference>
<dbReference type="Pfam" id="PF03665">
    <property type="entry name" value="UPF0172"/>
    <property type="match status" value="1"/>
</dbReference>
<dbReference type="AlphaFoldDB" id="A0A914X3H5"/>
<dbReference type="PANTHER" id="PTHR12941">
    <property type="entry name" value="ER MEMBRANE PROTEIN COMPLEX"/>
    <property type="match status" value="1"/>
</dbReference>
<organism evidence="3 4">
    <name type="scientific">Plectus sambesii</name>
    <dbReference type="NCBI Taxonomy" id="2011161"/>
    <lineage>
        <taxon>Eukaryota</taxon>
        <taxon>Metazoa</taxon>
        <taxon>Ecdysozoa</taxon>
        <taxon>Nematoda</taxon>
        <taxon>Chromadorea</taxon>
        <taxon>Plectida</taxon>
        <taxon>Plectina</taxon>
        <taxon>Plectoidea</taxon>
        <taxon>Plectidae</taxon>
        <taxon>Plectus</taxon>
    </lineage>
</organism>
<accession>A0A914X3H5</accession>
<evidence type="ECO:0000313" key="4">
    <source>
        <dbReference type="WBParaSite" id="PSAMB.scaffold6323size9731.g28327.t1"/>
    </source>
</evidence>
<dbReference type="PANTHER" id="PTHR12941:SF10">
    <property type="entry name" value="ER MEMBRANE PROTEIN COMPLEX SUBUNIT 8_9 HOMOLOG"/>
    <property type="match status" value="1"/>
</dbReference>